<dbReference type="Proteomes" id="UP000501690">
    <property type="component" value="Linkage Group LG8"/>
</dbReference>
<reference evidence="1 2" key="1">
    <citation type="submission" date="2019-04" db="EMBL/GenBank/DDBJ databases">
        <title>An improved genome assembly and genetic linkage map for asparagus bean, Vigna unguiculata ssp. sesquipedialis.</title>
        <authorList>
            <person name="Xia Q."/>
            <person name="Zhang R."/>
            <person name="Dong Y."/>
        </authorList>
    </citation>
    <scope>NUCLEOTIDE SEQUENCE [LARGE SCALE GENOMIC DNA]</scope>
    <source>
        <tissue evidence="1">Leaf</tissue>
    </source>
</reference>
<protein>
    <submittedName>
        <fullName evidence="1">Uncharacterized protein</fullName>
    </submittedName>
</protein>
<evidence type="ECO:0000313" key="2">
    <source>
        <dbReference type="Proteomes" id="UP000501690"/>
    </source>
</evidence>
<dbReference type="EMBL" id="CP039352">
    <property type="protein sequence ID" value="QCE03565.1"/>
    <property type="molecule type" value="Genomic_DNA"/>
</dbReference>
<dbReference type="AlphaFoldDB" id="A0A4D6MUH9"/>
<gene>
    <name evidence="1" type="ORF">DEO72_LG8g1590</name>
</gene>
<organism evidence="1 2">
    <name type="scientific">Vigna unguiculata</name>
    <name type="common">Cowpea</name>
    <dbReference type="NCBI Taxonomy" id="3917"/>
    <lineage>
        <taxon>Eukaryota</taxon>
        <taxon>Viridiplantae</taxon>
        <taxon>Streptophyta</taxon>
        <taxon>Embryophyta</taxon>
        <taxon>Tracheophyta</taxon>
        <taxon>Spermatophyta</taxon>
        <taxon>Magnoliopsida</taxon>
        <taxon>eudicotyledons</taxon>
        <taxon>Gunneridae</taxon>
        <taxon>Pentapetalae</taxon>
        <taxon>rosids</taxon>
        <taxon>fabids</taxon>
        <taxon>Fabales</taxon>
        <taxon>Fabaceae</taxon>
        <taxon>Papilionoideae</taxon>
        <taxon>50 kb inversion clade</taxon>
        <taxon>NPAAA clade</taxon>
        <taxon>indigoferoid/millettioid clade</taxon>
        <taxon>Phaseoleae</taxon>
        <taxon>Vigna</taxon>
    </lineage>
</organism>
<sequence length="133" mass="14074">MCLFASISPSPSIILHPIEHRGLRVRGVGRQGSSRQAITAKSVGSWSACAWRCGLSCQAATIVIDGFEALGDTHSPPSRPEAVAPGSMCPPPDDFATATLGCWVSTCVIYRAFSDVSKVGLLVFLELSSERIP</sequence>
<name>A0A4D6MUH9_VIGUN</name>
<proteinExistence type="predicted"/>
<accession>A0A4D6MUH9</accession>
<keyword evidence="2" id="KW-1185">Reference proteome</keyword>
<evidence type="ECO:0000313" key="1">
    <source>
        <dbReference type="EMBL" id="QCE03565.1"/>
    </source>
</evidence>